<gene>
    <name evidence="2" type="ORF">Tci_003240</name>
</gene>
<dbReference type="PROSITE" id="PS50994">
    <property type="entry name" value="INTEGRASE"/>
    <property type="match status" value="1"/>
</dbReference>
<dbReference type="GO" id="GO:0015074">
    <property type="term" value="P:DNA integration"/>
    <property type="evidence" value="ECO:0007669"/>
    <property type="project" value="InterPro"/>
</dbReference>
<dbReference type="EMBL" id="BKCJ010000234">
    <property type="protein sequence ID" value="GEU31262.1"/>
    <property type="molecule type" value="Genomic_DNA"/>
</dbReference>
<keyword evidence="2" id="KW-0548">Nucleotidyltransferase</keyword>
<accession>A0A6L2J3B5</accession>
<reference evidence="2" key="1">
    <citation type="journal article" date="2019" name="Sci. Rep.">
        <title>Draft genome of Tanacetum cinerariifolium, the natural source of mosquito coil.</title>
        <authorList>
            <person name="Yamashiro T."/>
            <person name="Shiraishi A."/>
            <person name="Satake H."/>
            <person name="Nakayama K."/>
        </authorList>
    </citation>
    <scope>NUCLEOTIDE SEQUENCE</scope>
</reference>
<dbReference type="PANTHER" id="PTHR37984:SF5">
    <property type="entry name" value="PROTEIN NYNRIN-LIKE"/>
    <property type="match status" value="1"/>
</dbReference>
<dbReference type="PANTHER" id="PTHR37984">
    <property type="entry name" value="PROTEIN CBG26694"/>
    <property type="match status" value="1"/>
</dbReference>
<keyword evidence="2" id="KW-0695">RNA-directed DNA polymerase</keyword>
<name>A0A6L2J3B5_TANCI</name>
<sequence length="196" mass="22569">MIKYGVTHCLATAYHPQTSGQVEVSNCGLKRILERTVRKNRASWSDKLDDVLWAFRTAFKTPIGCTPYKMVKAKALPTNDARVVVKFLKSLFFRFGIPRAIISDRGTHFCNDQFTRVMIKYGVTHCLATAYHPQTSGQVEVSNCGLKRILERTVRKNRASWSRYENGDEVLKVWNWFEAVVKSEEGVEWIWLFTNS</sequence>
<dbReference type="SUPFAM" id="SSF53098">
    <property type="entry name" value="Ribonuclease H-like"/>
    <property type="match status" value="2"/>
</dbReference>
<dbReference type="GO" id="GO:0003676">
    <property type="term" value="F:nucleic acid binding"/>
    <property type="evidence" value="ECO:0007669"/>
    <property type="project" value="InterPro"/>
</dbReference>
<feature type="domain" description="Integrase catalytic" evidence="1">
    <location>
        <begin position="35"/>
        <end position="196"/>
    </location>
</feature>
<keyword evidence="2" id="KW-0808">Transferase</keyword>
<evidence type="ECO:0000313" key="2">
    <source>
        <dbReference type="EMBL" id="GEU31262.1"/>
    </source>
</evidence>
<dbReference type="GO" id="GO:0003964">
    <property type="term" value="F:RNA-directed DNA polymerase activity"/>
    <property type="evidence" value="ECO:0007669"/>
    <property type="project" value="UniProtKB-KW"/>
</dbReference>
<dbReference type="Pfam" id="PF00665">
    <property type="entry name" value="rve"/>
    <property type="match status" value="1"/>
</dbReference>
<protein>
    <submittedName>
        <fullName evidence="2">Reverse transcriptase domain-containing protein</fullName>
    </submittedName>
</protein>
<dbReference type="Gene3D" id="3.30.420.10">
    <property type="entry name" value="Ribonuclease H-like superfamily/Ribonuclease H"/>
    <property type="match status" value="2"/>
</dbReference>
<organism evidence="2">
    <name type="scientific">Tanacetum cinerariifolium</name>
    <name type="common">Dalmatian daisy</name>
    <name type="synonym">Chrysanthemum cinerariifolium</name>
    <dbReference type="NCBI Taxonomy" id="118510"/>
    <lineage>
        <taxon>Eukaryota</taxon>
        <taxon>Viridiplantae</taxon>
        <taxon>Streptophyta</taxon>
        <taxon>Embryophyta</taxon>
        <taxon>Tracheophyta</taxon>
        <taxon>Spermatophyta</taxon>
        <taxon>Magnoliopsida</taxon>
        <taxon>eudicotyledons</taxon>
        <taxon>Gunneridae</taxon>
        <taxon>Pentapetalae</taxon>
        <taxon>asterids</taxon>
        <taxon>campanulids</taxon>
        <taxon>Asterales</taxon>
        <taxon>Asteraceae</taxon>
        <taxon>Asteroideae</taxon>
        <taxon>Anthemideae</taxon>
        <taxon>Anthemidinae</taxon>
        <taxon>Tanacetum</taxon>
    </lineage>
</organism>
<dbReference type="InterPro" id="IPR012337">
    <property type="entry name" value="RNaseH-like_sf"/>
</dbReference>
<evidence type="ECO:0000259" key="1">
    <source>
        <dbReference type="PROSITE" id="PS50994"/>
    </source>
</evidence>
<dbReference type="InterPro" id="IPR036397">
    <property type="entry name" value="RNaseH_sf"/>
</dbReference>
<comment type="caution">
    <text evidence="2">The sequence shown here is derived from an EMBL/GenBank/DDBJ whole genome shotgun (WGS) entry which is preliminary data.</text>
</comment>
<dbReference type="InterPro" id="IPR001584">
    <property type="entry name" value="Integrase_cat-core"/>
</dbReference>
<proteinExistence type="predicted"/>
<dbReference type="InterPro" id="IPR050951">
    <property type="entry name" value="Retrovirus_Pol_polyprotein"/>
</dbReference>
<dbReference type="AlphaFoldDB" id="A0A6L2J3B5"/>